<protein>
    <submittedName>
        <fullName evidence="2">Uncharacterized protein</fullName>
    </submittedName>
</protein>
<sequence>MTQPRDRHIRRNPSGFHPTTPPPDSRPYRRAFEGSGSEMRTMTLSATQTWRQIGWHGQTGAFYALDEQPSLHEPGSISPLWLLVDNEPPVTDAGAGA</sequence>
<organism evidence="2 3">
    <name type="scientific">Streptomyces gossypii</name>
    <dbReference type="NCBI Taxonomy" id="2883101"/>
    <lineage>
        <taxon>Bacteria</taxon>
        <taxon>Bacillati</taxon>
        <taxon>Actinomycetota</taxon>
        <taxon>Actinomycetes</taxon>
        <taxon>Kitasatosporales</taxon>
        <taxon>Streptomycetaceae</taxon>
        <taxon>Streptomyces</taxon>
    </lineage>
</organism>
<reference evidence="2 3" key="1">
    <citation type="submission" date="2021-10" db="EMBL/GenBank/DDBJ databases">
        <title>Streptomyces gossypii sp. nov., isolated from soil collected from cotton field.</title>
        <authorList>
            <person name="Ge X."/>
            <person name="Chen X."/>
            <person name="Liu W."/>
        </authorList>
    </citation>
    <scope>NUCLEOTIDE SEQUENCE [LARGE SCALE GENOMIC DNA]</scope>
    <source>
        <strain evidence="2 3">N2-109</strain>
    </source>
</reference>
<feature type="region of interest" description="Disordered" evidence="1">
    <location>
        <begin position="1"/>
        <end position="36"/>
    </location>
</feature>
<keyword evidence="3" id="KW-1185">Reference proteome</keyword>
<dbReference type="RefSeq" id="WP_260218434.1">
    <property type="nucleotide sequence ID" value="NZ_JAJAGO010000006.1"/>
</dbReference>
<proteinExistence type="predicted"/>
<evidence type="ECO:0000313" key="3">
    <source>
        <dbReference type="Proteomes" id="UP001156389"/>
    </source>
</evidence>
<evidence type="ECO:0000256" key="1">
    <source>
        <dbReference type="SAM" id="MobiDB-lite"/>
    </source>
</evidence>
<dbReference type="EMBL" id="JAJAGO010000006">
    <property type="protein sequence ID" value="MCT2591110.1"/>
    <property type="molecule type" value="Genomic_DNA"/>
</dbReference>
<gene>
    <name evidence="2" type="ORF">LHJ74_14530</name>
</gene>
<comment type="caution">
    <text evidence="2">The sequence shown here is derived from an EMBL/GenBank/DDBJ whole genome shotgun (WGS) entry which is preliminary data.</text>
</comment>
<dbReference type="Proteomes" id="UP001156389">
    <property type="component" value="Unassembled WGS sequence"/>
</dbReference>
<name>A0ABT2JTA6_9ACTN</name>
<evidence type="ECO:0000313" key="2">
    <source>
        <dbReference type="EMBL" id="MCT2591110.1"/>
    </source>
</evidence>
<accession>A0ABT2JTA6</accession>